<dbReference type="Pfam" id="PF08811">
    <property type="entry name" value="DUF1800"/>
    <property type="match status" value="1"/>
</dbReference>
<keyword evidence="2" id="KW-1185">Reference proteome</keyword>
<evidence type="ECO:0008006" key="3">
    <source>
        <dbReference type="Google" id="ProtNLM"/>
    </source>
</evidence>
<dbReference type="eggNOG" id="COG5267">
    <property type="taxonomic scope" value="Bacteria"/>
</dbReference>
<dbReference type="STRING" id="1440774.Y900_008475"/>
<dbReference type="EMBL" id="JALN02000001">
    <property type="protein sequence ID" value="KDE98982.1"/>
    <property type="molecule type" value="Genomic_DNA"/>
</dbReference>
<dbReference type="Proteomes" id="UP000022835">
    <property type="component" value="Unassembled WGS sequence"/>
</dbReference>
<reference evidence="1" key="1">
    <citation type="submission" date="2014-05" db="EMBL/GenBank/DDBJ databases">
        <title>Genome sequence of Mycobacterium aromaticivorans strain JS19b1T (= DSM 45407T).</title>
        <authorList>
            <person name="Kwak Y."/>
            <person name="Park G.-S."/>
            <person name="Li Q.X."/>
            <person name="Lee S.-E."/>
            <person name="Shin J.-H."/>
        </authorList>
    </citation>
    <scope>NUCLEOTIDE SEQUENCE [LARGE SCALE GENOMIC DNA]</scope>
    <source>
        <strain evidence="1">JS19b1</strain>
    </source>
</reference>
<gene>
    <name evidence="1" type="ORF">Y900_008475</name>
</gene>
<dbReference type="AlphaFoldDB" id="A0A064CJL0"/>
<sequence>MASMSDEWSTAARLLRRVGFGTTGPQVDALVRGDWSTYVRDALDADPEADAGARNTPAPTFATLEPVGKSATMAQRKQFRQALGEQKEQLSQWWIRRMLAVQNPIHEKLTLLWHNHFATSAIKVRNAQWMLAQNQTLRALKLGDFRTLAYAMLTDPAMMDWLDAQSNTAKSANENLAREFMELFTLGHGNGYTEEDVRQGARALTGWTLHAGAAPTFVPKRHDSGLKTILGRTAAFDAVGFCDAVLAQPASPGYVSGRLWGQLAGETAPSPPALARFVDAYGPRRDLRALTHSILTDEEFVGAAPAMVNTPVEWLIGVARSLHVPVGDDREVRTLQQALQSLGQQPFYPPDVGGWPHGAVWLSTASAGIRFAVAIAMASRGDVSTVEHSAVGDRIDAAGYLIGIGRWSDRTVTALKPLTAHPPTLIAAAVNTPEYLTS</sequence>
<organism evidence="1 2">
    <name type="scientific">Mycolicibacterium aromaticivorans JS19b1 = JCM 16368</name>
    <dbReference type="NCBI Taxonomy" id="1440774"/>
    <lineage>
        <taxon>Bacteria</taxon>
        <taxon>Bacillati</taxon>
        <taxon>Actinomycetota</taxon>
        <taxon>Actinomycetes</taxon>
        <taxon>Mycobacteriales</taxon>
        <taxon>Mycobacteriaceae</taxon>
        <taxon>Mycolicibacterium</taxon>
    </lineage>
</organism>
<name>A0A064CJL0_9MYCO</name>
<dbReference type="RefSeq" id="WP_420329745.1">
    <property type="nucleotide sequence ID" value="NZ_JALN02000001.1"/>
</dbReference>
<comment type="caution">
    <text evidence="1">The sequence shown here is derived from an EMBL/GenBank/DDBJ whole genome shotgun (WGS) entry which is preliminary data.</text>
</comment>
<dbReference type="InterPro" id="IPR014917">
    <property type="entry name" value="DUF1800"/>
</dbReference>
<proteinExistence type="predicted"/>
<protein>
    <recommendedName>
        <fullName evidence="3">DUF1800 domain-containing protein</fullName>
    </recommendedName>
</protein>
<evidence type="ECO:0000313" key="2">
    <source>
        <dbReference type="Proteomes" id="UP000022835"/>
    </source>
</evidence>
<evidence type="ECO:0000313" key="1">
    <source>
        <dbReference type="EMBL" id="KDE98982.1"/>
    </source>
</evidence>
<accession>A0A064CJL0</accession>